<feature type="domain" description="Glycosyl transferase family 1" evidence="2">
    <location>
        <begin position="195"/>
        <end position="363"/>
    </location>
</feature>
<organism evidence="4 5">
    <name type="scientific">Paenibacillus roseopurpureus</name>
    <dbReference type="NCBI Taxonomy" id="2918901"/>
    <lineage>
        <taxon>Bacteria</taxon>
        <taxon>Bacillati</taxon>
        <taxon>Bacillota</taxon>
        <taxon>Bacilli</taxon>
        <taxon>Bacillales</taxon>
        <taxon>Paenibacillaceae</taxon>
        <taxon>Paenibacillus</taxon>
    </lineage>
</organism>
<reference evidence="4" key="1">
    <citation type="submission" date="2022-02" db="EMBL/GenBank/DDBJ databases">
        <title>Paenibacillus sp. MBLB1832 Whole Genome Shotgun Sequencing.</title>
        <authorList>
            <person name="Hwang C.Y."/>
            <person name="Cho E.-S."/>
            <person name="Seo M.-J."/>
        </authorList>
    </citation>
    <scope>NUCLEOTIDE SEQUENCE</scope>
    <source>
        <strain evidence="4">MBLB1832</strain>
    </source>
</reference>
<evidence type="ECO:0000256" key="1">
    <source>
        <dbReference type="SAM" id="Phobius"/>
    </source>
</evidence>
<protein>
    <submittedName>
        <fullName evidence="4">Glycosyltransferase</fullName>
        <ecNumber evidence="4">2.4.-.-</ecNumber>
    </submittedName>
</protein>
<dbReference type="PANTHER" id="PTHR45947:SF3">
    <property type="entry name" value="SULFOQUINOVOSYL TRANSFERASE SQD2"/>
    <property type="match status" value="1"/>
</dbReference>
<dbReference type="Pfam" id="PF00534">
    <property type="entry name" value="Glycos_transf_1"/>
    <property type="match status" value="1"/>
</dbReference>
<dbReference type="Gene3D" id="3.40.50.2000">
    <property type="entry name" value="Glycogen Phosphorylase B"/>
    <property type="match status" value="2"/>
</dbReference>
<evidence type="ECO:0000259" key="3">
    <source>
        <dbReference type="Pfam" id="PF13439"/>
    </source>
</evidence>
<evidence type="ECO:0000313" key="5">
    <source>
        <dbReference type="Proteomes" id="UP001304650"/>
    </source>
</evidence>
<dbReference type="Proteomes" id="UP001304650">
    <property type="component" value="Chromosome"/>
</dbReference>
<accession>A0AA96LNG6</accession>
<feature type="domain" description="Glycosyltransferase subfamily 4-like N-terminal" evidence="3">
    <location>
        <begin position="16"/>
        <end position="183"/>
    </location>
</feature>
<sequence>MKIKIVYFHVTGDLYGSSRSLLSIIKGLEKEKFEPIVVLPEEGDLVDELEALGATVWIRKDLLILRRQTFKSLVSLLLFVSYFCLALPRLYRQLKHEKVSLVHSNSAIVMSGAIVAKLLAIPHIWHMREVFDDFPKLLWRMYRYLIMRLSSKVICISTDVRKRFAPYQQQDKLVTVFNGIEEDYPFFPGQRNARADLRAQWGIPQEAVIIGNVARISTWKGQDVLIQSFAASSKARDTYLVLAGDCYPGNEYVLRALEQLVKELHVQDRVIFAGFMKDSRQVYAAIDIFVLASTTPEPFGRVLIEAMYCGLPSIATNWGGPVDIITDGVDGLLVAANKEEMRRGLESLLADEERRKQLGVAATESIRTKFLAHHTVHAIKLEYQNLLAVNKANQEKRQIFVS</sequence>
<dbReference type="EMBL" id="CP130319">
    <property type="protein sequence ID" value="WNR43766.1"/>
    <property type="molecule type" value="Genomic_DNA"/>
</dbReference>
<gene>
    <name evidence="4" type="ORF">MJB10_22095</name>
</gene>
<dbReference type="InterPro" id="IPR028098">
    <property type="entry name" value="Glyco_trans_4-like_N"/>
</dbReference>
<dbReference type="KEGG" id="proo:MJB10_22095"/>
<name>A0AA96LNG6_9BACL</name>
<dbReference type="PANTHER" id="PTHR45947">
    <property type="entry name" value="SULFOQUINOVOSYL TRANSFERASE SQD2"/>
    <property type="match status" value="1"/>
</dbReference>
<dbReference type="AlphaFoldDB" id="A0AA96LNG6"/>
<evidence type="ECO:0000259" key="2">
    <source>
        <dbReference type="Pfam" id="PF00534"/>
    </source>
</evidence>
<evidence type="ECO:0000313" key="4">
    <source>
        <dbReference type="EMBL" id="WNR43766.1"/>
    </source>
</evidence>
<proteinExistence type="predicted"/>
<keyword evidence="4" id="KW-0808">Transferase</keyword>
<keyword evidence="1" id="KW-0812">Transmembrane</keyword>
<dbReference type="SUPFAM" id="SSF53756">
    <property type="entry name" value="UDP-Glycosyltransferase/glycogen phosphorylase"/>
    <property type="match status" value="1"/>
</dbReference>
<keyword evidence="1" id="KW-1133">Transmembrane helix</keyword>
<keyword evidence="1" id="KW-0472">Membrane</keyword>
<keyword evidence="4" id="KW-0328">Glycosyltransferase</keyword>
<keyword evidence="5" id="KW-1185">Reference proteome</keyword>
<dbReference type="InterPro" id="IPR001296">
    <property type="entry name" value="Glyco_trans_1"/>
</dbReference>
<dbReference type="EC" id="2.4.-.-" evidence="4"/>
<dbReference type="Pfam" id="PF13439">
    <property type="entry name" value="Glyco_transf_4"/>
    <property type="match status" value="1"/>
</dbReference>
<dbReference type="RefSeq" id="WP_314798532.1">
    <property type="nucleotide sequence ID" value="NZ_CP130319.1"/>
</dbReference>
<feature type="transmembrane region" description="Helical" evidence="1">
    <location>
        <begin position="69"/>
        <end position="88"/>
    </location>
</feature>
<dbReference type="GO" id="GO:0016758">
    <property type="term" value="F:hexosyltransferase activity"/>
    <property type="evidence" value="ECO:0007669"/>
    <property type="project" value="TreeGrafter"/>
</dbReference>
<dbReference type="InterPro" id="IPR050194">
    <property type="entry name" value="Glycosyltransferase_grp1"/>
</dbReference>